<proteinExistence type="predicted"/>
<accession>A0A443IFR9</accession>
<keyword evidence="2" id="KW-1185">Reference proteome</keyword>
<dbReference type="Pfam" id="PF13289">
    <property type="entry name" value="SIR2_2"/>
    <property type="match status" value="1"/>
</dbReference>
<evidence type="ECO:0000313" key="1">
    <source>
        <dbReference type="EMBL" id="RWR02934.1"/>
    </source>
</evidence>
<organism evidence="1 2">
    <name type="scientific">[Pantoea] beijingensis</name>
    <dbReference type="NCBI Taxonomy" id="1324864"/>
    <lineage>
        <taxon>Bacteria</taxon>
        <taxon>Pseudomonadati</taxon>
        <taxon>Pseudomonadota</taxon>
        <taxon>Gammaproteobacteria</taxon>
        <taxon>Enterobacterales</taxon>
        <taxon>Erwiniaceae</taxon>
        <taxon>Erwinia</taxon>
    </lineage>
</organism>
<dbReference type="AlphaFoldDB" id="A0A443IFR9"/>
<reference evidence="1 2" key="1">
    <citation type="submission" date="2014-04" db="EMBL/GenBank/DDBJ databases">
        <title>Draft genome sequence of Pantoea beijingensis strain LMG 27579, an emerging pathogen to Pleurotus eryngii with potential industrial application.</title>
        <authorList>
            <person name="Xu F."/>
            <person name="Liu Y."/>
            <person name="Wang S."/>
            <person name="Yin Y."/>
            <person name="Ma Y."/>
            <person name="Zhao S."/>
            <person name="Rong C."/>
        </authorList>
    </citation>
    <scope>NUCLEOTIDE SEQUENCE [LARGE SCALE GENOMIC DNA]</scope>
    <source>
        <strain evidence="1 2">LMG 27579</strain>
    </source>
</reference>
<dbReference type="Proteomes" id="UP000288794">
    <property type="component" value="Unassembled WGS sequence"/>
</dbReference>
<dbReference type="RefSeq" id="WP_128175879.1">
    <property type="nucleotide sequence ID" value="NZ_CP071409.1"/>
</dbReference>
<gene>
    <name evidence="1" type="ORF">ED28_05170</name>
</gene>
<dbReference type="EMBL" id="JMEE01000006">
    <property type="protein sequence ID" value="RWR02934.1"/>
    <property type="molecule type" value="Genomic_DNA"/>
</dbReference>
<name>A0A443IFR9_9GAMM</name>
<sequence length="396" mass="44386">MTASVHNPDTYMFDFRQIVTNGRKKIGILIGAGAPVSINVAESGGYEPLIPNIEGLTKHVKLSLSNELLLIFEKLEGNQKENNLEKILSDVRTLADIIGDHEVHGANAEKYKELELAICSKIKEVVSKSLPEKENPYSELISWINGINRSHGVEIFTTNYDLLCEDALERSQTPFFDGFTGSRFSFFDPASISTNDLPPRWVRLWKLHGSIGWMMRENGQVTRIPECDISNMVYPSHIKYSQTQAAPFSALFERLKSFLMEPDSLLITTGFSFADAHISSKISECLSANPTSAVLAFQYKKLEEEVYAVDLAKRNPNLSIYCKDGAVINTINAIWKTGELPSRNWGNVRKEYLDKDRNFTLGDFRLLARFLAIAGGEIATSSEPPEVIIEAQQNEQ</sequence>
<evidence type="ECO:0000313" key="2">
    <source>
        <dbReference type="Proteomes" id="UP000288794"/>
    </source>
</evidence>
<protein>
    <submittedName>
        <fullName evidence="1">Uncharacterized protein</fullName>
    </submittedName>
</protein>
<comment type="caution">
    <text evidence="1">The sequence shown here is derived from an EMBL/GenBank/DDBJ whole genome shotgun (WGS) entry which is preliminary data.</text>
</comment>